<proteinExistence type="predicted"/>
<name>A0A914YHP0_9BILA</name>
<evidence type="ECO:0000313" key="2">
    <source>
        <dbReference type="WBParaSite" id="PSU_v2.g18997.t1"/>
    </source>
</evidence>
<dbReference type="Proteomes" id="UP000887577">
    <property type="component" value="Unplaced"/>
</dbReference>
<organism evidence="1 2">
    <name type="scientific">Panagrolaimus superbus</name>
    <dbReference type="NCBI Taxonomy" id="310955"/>
    <lineage>
        <taxon>Eukaryota</taxon>
        <taxon>Metazoa</taxon>
        <taxon>Ecdysozoa</taxon>
        <taxon>Nematoda</taxon>
        <taxon>Chromadorea</taxon>
        <taxon>Rhabditida</taxon>
        <taxon>Tylenchina</taxon>
        <taxon>Panagrolaimomorpha</taxon>
        <taxon>Panagrolaimoidea</taxon>
        <taxon>Panagrolaimidae</taxon>
        <taxon>Panagrolaimus</taxon>
    </lineage>
</organism>
<protein>
    <submittedName>
        <fullName evidence="2">Uncharacterized protein</fullName>
    </submittedName>
</protein>
<accession>A0A914YHP0</accession>
<evidence type="ECO:0000313" key="1">
    <source>
        <dbReference type="Proteomes" id="UP000887577"/>
    </source>
</evidence>
<keyword evidence="1" id="KW-1185">Reference proteome</keyword>
<dbReference type="WBParaSite" id="PSU_v2.g18997.t1">
    <property type="protein sequence ID" value="PSU_v2.g18997.t1"/>
    <property type="gene ID" value="PSU_v2.g18997"/>
</dbReference>
<dbReference type="AlphaFoldDB" id="A0A914YHP0"/>
<reference evidence="2" key="1">
    <citation type="submission" date="2022-11" db="UniProtKB">
        <authorList>
            <consortium name="WormBaseParasite"/>
        </authorList>
    </citation>
    <scope>IDENTIFICATION</scope>
</reference>
<sequence>MIVGQHDTKNFNLTGKSLQKSSFFSELVNKHADKNGVVYLQSKDLNRLTRELYNKVAYDEVVSSDYIPSTQEKEVIKDLLEIFKDQQIQSKDLTEDEWDSVFWDDIFSRPDIQTEQ</sequence>